<evidence type="ECO:0000313" key="5">
    <source>
        <dbReference type="Proteomes" id="UP000032180"/>
    </source>
</evidence>
<feature type="compositionally biased region" description="Acidic residues" evidence="2">
    <location>
        <begin position="888"/>
        <end position="915"/>
    </location>
</feature>
<feature type="region of interest" description="Disordered" evidence="2">
    <location>
        <begin position="871"/>
        <end position="915"/>
    </location>
</feature>
<dbReference type="EnsemblPlants" id="LPERR03G02010.1">
    <property type="protein sequence ID" value="LPERR03G02010.1"/>
    <property type="gene ID" value="LPERR03G02010"/>
</dbReference>
<keyword evidence="1" id="KW-0175">Coiled coil</keyword>
<evidence type="ECO:0000259" key="3">
    <source>
        <dbReference type="PROSITE" id="PS50006"/>
    </source>
</evidence>
<feature type="coiled-coil region" evidence="1">
    <location>
        <begin position="276"/>
        <end position="438"/>
    </location>
</feature>
<organism evidence="4 5">
    <name type="scientific">Leersia perrieri</name>
    <dbReference type="NCBI Taxonomy" id="77586"/>
    <lineage>
        <taxon>Eukaryota</taxon>
        <taxon>Viridiplantae</taxon>
        <taxon>Streptophyta</taxon>
        <taxon>Embryophyta</taxon>
        <taxon>Tracheophyta</taxon>
        <taxon>Spermatophyta</taxon>
        <taxon>Magnoliopsida</taxon>
        <taxon>Liliopsida</taxon>
        <taxon>Poales</taxon>
        <taxon>Poaceae</taxon>
        <taxon>BOP clade</taxon>
        <taxon>Oryzoideae</taxon>
        <taxon>Oryzeae</taxon>
        <taxon>Oryzinae</taxon>
        <taxon>Leersia</taxon>
    </lineage>
</organism>
<reference evidence="4" key="3">
    <citation type="submission" date="2015-04" db="UniProtKB">
        <authorList>
            <consortium name="EnsemblPlants"/>
        </authorList>
    </citation>
    <scope>IDENTIFICATION</scope>
</reference>
<dbReference type="STRING" id="77586.A0A0D9VP07"/>
<dbReference type="InterPro" id="IPR000253">
    <property type="entry name" value="FHA_dom"/>
</dbReference>
<dbReference type="HOGENOM" id="CLU_009795_0_0_1"/>
<proteinExistence type="predicted"/>
<feature type="region of interest" description="Disordered" evidence="2">
    <location>
        <begin position="610"/>
        <end position="699"/>
    </location>
</feature>
<dbReference type="eggNOG" id="ENOG502QSZQ">
    <property type="taxonomic scope" value="Eukaryota"/>
</dbReference>
<evidence type="ECO:0000313" key="4">
    <source>
        <dbReference type="EnsemblPlants" id="LPERR03G02010.1"/>
    </source>
</evidence>
<dbReference type="Proteomes" id="UP000032180">
    <property type="component" value="Chromosome 3"/>
</dbReference>
<reference evidence="5" key="2">
    <citation type="submission" date="2013-12" db="EMBL/GenBank/DDBJ databases">
        <authorList>
            <person name="Yu Y."/>
            <person name="Lee S."/>
            <person name="de Baynast K."/>
            <person name="Wissotski M."/>
            <person name="Liu L."/>
            <person name="Talag J."/>
            <person name="Goicoechea J."/>
            <person name="Angelova A."/>
            <person name="Jetty R."/>
            <person name="Kudrna D."/>
            <person name="Golser W."/>
            <person name="Rivera L."/>
            <person name="Zhang J."/>
            <person name="Wing R."/>
        </authorList>
    </citation>
    <scope>NUCLEOTIDE SEQUENCE</scope>
</reference>
<dbReference type="PANTHER" id="PTHR47458:SF1">
    <property type="entry name" value="SMAD_FHA DOMAIN-CONTAINING PROTEIN"/>
    <property type="match status" value="1"/>
</dbReference>
<name>A0A0D9VP07_9ORYZ</name>
<keyword evidence="5" id="KW-1185">Reference proteome</keyword>
<dbReference type="PANTHER" id="PTHR47458">
    <property type="entry name" value="SMAD/FHA DOMAIN-CONTAINING PROTEIN"/>
    <property type="match status" value="1"/>
</dbReference>
<dbReference type="SUPFAM" id="SSF49879">
    <property type="entry name" value="SMAD/FHA domain"/>
    <property type="match status" value="1"/>
</dbReference>
<evidence type="ECO:0000256" key="1">
    <source>
        <dbReference type="SAM" id="Coils"/>
    </source>
</evidence>
<feature type="compositionally biased region" description="Polar residues" evidence="2">
    <location>
        <begin position="1"/>
        <end position="11"/>
    </location>
</feature>
<feature type="compositionally biased region" description="Polar residues" evidence="2">
    <location>
        <begin position="610"/>
        <end position="624"/>
    </location>
</feature>
<protein>
    <recommendedName>
        <fullName evidence="3">FHA domain-containing protein</fullName>
    </recommendedName>
</protein>
<evidence type="ECO:0000256" key="2">
    <source>
        <dbReference type="SAM" id="MobiDB-lite"/>
    </source>
</evidence>
<dbReference type="PROSITE" id="PS50006">
    <property type="entry name" value="FHA_DOMAIN"/>
    <property type="match status" value="1"/>
</dbReference>
<dbReference type="SMART" id="SM00240">
    <property type="entry name" value="FHA"/>
    <property type="match status" value="1"/>
</dbReference>
<dbReference type="AlphaFoldDB" id="A0A0D9VP07"/>
<feature type="compositionally biased region" description="Polar residues" evidence="2">
    <location>
        <begin position="833"/>
        <end position="843"/>
    </location>
</feature>
<dbReference type="Gene3D" id="2.60.200.20">
    <property type="match status" value="1"/>
</dbReference>
<dbReference type="InterPro" id="IPR008984">
    <property type="entry name" value="SMAD_FHA_dom_sf"/>
</dbReference>
<dbReference type="Gramene" id="LPERR03G02010.1">
    <property type="protein sequence ID" value="LPERR03G02010.1"/>
    <property type="gene ID" value="LPERR03G02010"/>
</dbReference>
<sequence>MAAPDPSSQVLVTPKSAAKDEASCNAATPPKATVSPGEMRAVARKFADQPVQNPEDGVWAVLTAISKSARLRPEGMNILLSADEHFLGRAVQEPSFRISSQQISGKHCKIYRDTVLGELNRNEPVPVYLKDTSSNGTFINWTKIKKTSPPTKLNHGDIISFVSAPNDDNSYAFVYREVNAASCIENEINILKRKSEEICSESKRLKGLGIGSPDGPVSLDDVRRLGKSNAELREQLEEHVVTIETLRTQIKISEVQHEKELKELKEITSSSYLDQARSLQQTLEDKQKQIDSLSTSNTELHNSIKDLDERLSAYKQSRAEADEIIQSQKSNIHELEAQLTEERNLRREERDKAAEDLKSALHKVNAEAQEEIKRQAEVYLRQQQEQKEVISKLQESEKETRLLVETLRSKLEDTRENLVTSERKARELEAQLQDEQLVSANNQKVAVVHMLRVLSTTCFICHSLNLCNVFSAFYPPLQWQKSDNLETQLRKVKKELENEKAAREEAWAKVSALELEIAATIRDLSIEKQRYQGARERIILRETQLRAFYSTTEEISSLFAKQQEQLKAMQRTLEDEENYENTIMGDDLNKVPLATGAANDARARVDYSKNTVEASGASTENTQASEQSSSDDDSKETEQQDDATRVEGGNTQECNSPEMPTERFRSDSHGGDLAATAPEPEPTDTEQVPETESQAGNIGYDQNLALQKFSDMGGDTMQLDDEVQPQENDEPALICKDGEQPQGNKEHSLTLKDGIGHFSEEKLEVDCSESKHEDTQTRTIRTADLLASEVAGSWAVETCPSVNGENESPRSLGEADHAGEQDESAGSAAAHTLVNSDGQAAGSQSNIDHVITKITSHHRVLSAMIEIVDPDFRKQLPGSGIGKNDVMSDAETEEGSEAADDTDSDGEVMVEDSVG</sequence>
<accession>A0A0D9VP07</accession>
<feature type="region of interest" description="Disordered" evidence="2">
    <location>
        <begin position="1"/>
        <end position="36"/>
    </location>
</feature>
<reference evidence="4 5" key="1">
    <citation type="submission" date="2012-08" db="EMBL/GenBank/DDBJ databases">
        <title>Oryza genome evolution.</title>
        <authorList>
            <person name="Wing R.A."/>
        </authorList>
    </citation>
    <scope>NUCLEOTIDE SEQUENCE</scope>
</reference>
<feature type="compositionally biased region" description="Basic and acidic residues" evidence="2">
    <location>
        <begin position="660"/>
        <end position="670"/>
    </location>
</feature>
<feature type="compositionally biased region" description="Basic and acidic residues" evidence="2">
    <location>
        <begin position="636"/>
        <end position="645"/>
    </location>
</feature>
<feature type="domain" description="FHA" evidence="3">
    <location>
        <begin position="85"/>
        <end position="144"/>
    </location>
</feature>
<feature type="region of interest" description="Disordered" evidence="2">
    <location>
        <begin position="797"/>
        <end position="843"/>
    </location>
</feature>
<dbReference type="Pfam" id="PF00498">
    <property type="entry name" value="FHA"/>
    <property type="match status" value="1"/>
</dbReference>